<evidence type="ECO:0000259" key="12">
    <source>
        <dbReference type="Pfam" id="PF01433"/>
    </source>
</evidence>
<dbReference type="InterPro" id="IPR001930">
    <property type="entry name" value="Peptidase_M1"/>
</dbReference>
<dbReference type="PANTHER" id="PTHR11533:SF174">
    <property type="entry name" value="PUROMYCIN-SENSITIVE AMINOPEPTIDASE-RELATED"/>
    <property type="match status" value="1"/>
</dbReference>
<dbReference type="SUPFAM" id="SSF55486">
    <property type="entry name" value="Metalloproteases ('zincins'), catalytic domain"/>
    <property type="match status" value="1"/>
</dbReference>
<evidence type="ECO:0000256" key="1">
    <source>
        <dbReference type="ARBA" id="ARBA00000098"/>
    </source>
</evidence>
<evidence type="ECO:0000259" key="13">
    <source>
        <dbReference type="Pfam" id="PF17900"/>
    </source>
</evidence>
<evidence type="ECO:0000256" key="11">
    <source>
        <dbReference type="ARBA" id="ARBA00023049"/>
    </source>
</evidence>
<name>A0A916JRN1_9FLAO</name>
<gene>
    <name evidence="14" type="ORF">CRYO30217_03049</name>
</gene>
<dbReference type="SUPFAM" id="SSF48371">
    <property type="entry name" value="ARM repeat"/>
    <property type="match status" value="1"/>
</dbReference>
<keyword evidence="15" id="KW-1185">Reference proteome</keyword>
<dbReference type="SUPFAM" id="SSF63737">
    <property type="entry name" value="Leukotriene A4 hydrolase N-terminal domain"/>
    <property type="match status" value="1"/>
</dbReference>
<dbReference type="AlphaFoldDB" id="A0A916JRN1"/>
<dbReference type="InterPro" id="IPR027268">
    <property type="entry name" value="Peptidase_M4/M1_CTD_sf"/>
</dbReference>
<evidence type="ECO:0000256" key="4">
    <source>
        <dbReference type="ARBA" id="ARBA00012564"/>
    </source>
</evidence>
<dbReference type="InterPro" id="IPR014782">
    <property type="entry name" value="Peptidase_M1_dom"/>
</dbReference>
<dbReference type="Gene3D" id="1.25.10.10">
    <property type="entry name" value="Leucine-rich Repeat Variant"/>
    <property type="match status" value="1"/>
</dbReference>
<dbReference type="EMBL" id="OU015584">
    <property type="protein sequence ID" value="CAG5086222.1"/>
    <property type="molecule type" value="Genomic_DNA"/>
</dbReference>
<evidence type="ECO:0000256" key="8">
    <source>
        <dbReference type="ARBA" id="ARBA00022723"/>
    </source>
</evidence>
<dbReference type="EC" id="3.4.11.2" evidence="4"/>
<keyword evidence="6" id="KW-0031">Aminopeptidase</keyword>
<dbReference type="KEGG" id="ptan:CRYO30217_03049"/>
<feature type="domain" description="Peptidase M1 membrane alanine aminopeptidase" evidence="12">
    <location>
        <begin position="295"/>
        <end position="501"/>
    </location>
</feature>
<dbReference type="RefSeq" id="WP_258543241.1">
    <property type="nucleotide sequence ID" value="NZ_OU015584.1"/>
</dbReference>
<evidence type="ECO:0000256" key="10">
    <source>
        <dbReference type="ARBA" id="ARBA00022833"/>
    </source>
</evidence>
<feature type="domain" description="Aminopeptidase N-like N-terminal" evidence="13">
    <location>
        <begin position="62"/>
        <end position="252"/>
    </location>
</feature>
<dbReference type="InterPro" id="IPR042097">
    <property type="entry name" value="Aminopeptidase_N-like_N_sf"/>
</dbReference>
<comment type="cofactor">
    <cofactor evidence="2">
        <name>Zn(2+)</name>
        <dbReference type="ChEBI" id="CHEBI:29105"/>
    </cofactor>
</comment>
<keyword evidence="9" id="KW-0378">Hydrolase</keyword>
<proteinExistence type="inferred from homology"/>
<dbReference type="PRINTS" id="PR00756">
    <property type="entry name" value="ALADIPTASE"/>
</dbReference>
<dbReference type="GO" id="GO:0005737">
    <property type="term" value="C:cytoplasm"/>
    <property type="evidence" value="ECO:0007669"/>
    <property type="project" value="TreeGrafter"/>
</dbReference>
<evidence type="ECO:0000256" key="6">
    <source>
        <dbReference type="ARBA" id="ARBA00022438"/>
    </source>
</evidence>
<evidence type="ECO:0000256" key="9">
    <source>
        <dbReference type="ARBA" id="ARBA00022801"/>
    </source>
</evidence>
<organism evidence="14 15">
    <name type="scientific">Parvicella tangerina</name>
    <dbReference type="NCBI Taxonomy" id="2829795"/>
    <lineage>
        <taxon>Bacteria</taxon>
        <taxon>Pseudomonadati</taxon>
        <taxon>Bacteroidota</taxon>
        <taxon>Flavobacteriia</taxon>
        <taxon>Flavobacteriales</taxon>
        <taxon>Parvicellaceae</taxon>
        <taxon>Parvicella</taxon>
    </lineage>
</organism>
<dbReference type="Pfam" id="PF01433">
    <property type="entry name" value="Peptidase_M1"/>
    <property type="match status" value="1"/>
</dbReference>
<dbReference type="InterPro" id="IPR045357">
    <property type="entry name" value="Aminopeptidase_N-like_N"/>
</dbReference>
<keyword evidence="8" id="KW-0479">Metal-binding</keyword>
<evidence type="ECO:0000313" key="15">
    <source>
        <dbReference type="Proteomes" id="UP000683507"/>
    </source>
</evidence>
<dbReference type="InterPro" id="IPR016024">
    <property type="entry name" value="ARM-type_fold"/>
</dbReference>
<comment type="similarity">
    <text evidence="3">Belongs to the peptidase M1 family.</text>
</comment>
<evidence type="ECO:0000256" key="3">
    <source>
        <dbReference type="ARBA" id="ARBA00010136"/>
    </source>
</evidence>
<dbReference type="GO" id="GO:0070006">
    <property type="term" value="F:metalloaminopeptidase activity"/>
    <property type="evidence" value="ECO:0007669"/>
    <property type="project" value="TreeGrafter"/>
</dbReference>
<evidence type="ECO:0000256" key="5">
    <source>
        <dbReference type="ARBA" id="ARBA00015611"/>
    </source>
</evidence>
<dbReference type="CDD" id="cd09603">
    <property type="entry name" value="M1_APN_like"/>
    <property type="match status" value="1"/>
</dbReference>
<comment type="catalytic activity">
    <reaction evidence="1">
        <text>Release of an N-terminal amino acid, Xaa-|-Yaa- from a peptide, amide or arylamide. Xaa is preferably Ala, but may be most amino acids including Pro (slow action). When a terminal hydrophobic residue is followed by a prolyl residue, the two may be released as an intact Xaa-Pro dipeptide.</text>
        <dbReference type="EC" id="3.4.11.2"/>
    </reaction>
</comment>
<dbReference type="PROSITE" id="PS51257">
    <property type="entry name" value="PROKAR_LIPOPROTEIN"/>
    <property type="match status" value="1"/>
</dbReference>
<dbReference type="InterPro" id="IPR050344">
    <property type="entry name" value="Peptidase_M1_aminopeptidases"/>
</dbReference>
<protein>
    <recommendedName>
        <fullName evidence="5">Aminopeptidase N</fullName>
        <ecNumber evidence="4">3.4.11.2</ecNumber>
    </recommendedName>
</protein>
<keyword evidence="10" id="KW-0862">Zinc</keyword>
<evidence type="ECO:0000256" key="7">
    <source>
        <dbReference type="ARBA" id="ARBA00022670"/>
    </source>
</evidence>
<dbReference type="Gene3D" id="2.60.40.1730">
    <property type="entry name" value="tricorn interacting facor f3 domain"/>
    <property type="match status" value="1"/>
</dbReference>
<dbReference type="InterPro" id="IPR011989">
    <property type="entry name" value="ARM-like"/>
</dbReference>
<dbReference type="GO" id="GO:0043171">
    <property type="term" value="P:peptide catabolic process"/>
    <property type="evidence" value="ECO:0007669"/>
    <property type="project" value="TreeGrafter"/>
</dbReference>
<dbReference type="GO" id="GO:0006508">
    <property type="term" value="P:proteolysis"/>
    <property type="evidence" value="ECO:0007669"/>
    <property type="project" value="UniProtKB-KW"/>
</dbReference>
<keyword evidence="7" id="KW-0645">Protease</keyword>
<dbReference type="GO" id="GO:0008270">
    <property type="term" value="F:zinc ion binding"/>
    <property type="evidence" value="ECO:0007669"/>
    <property type="project" value="InterPro"/>
</dbReference>
<dbReference type="GO" id="GO:0005615">
    <property type="term" value="C:extracellular space"/>
    <property type="evidence" value="ECO:0007669"/>
    <property type="project" value="TreeGrafter"/>
</dbReference>
<accession>A0A916JRN1</accession>
<dbReference type="Gene3D" id="1.10.390.10">
    <property type="entry name" value="Neutral Protease Domain 2"/>
    <property type="match status" value="1"/>
</dbReference>
<dbReference type="PANTHER" id="PTHR11533">
    <property type="entry name" value="PROTEASE M1 ZINC METALLOPROTEASE"/>
    <property type="match status" value="1"/>
</dbReference>
<keyword evidence="11" id="KW-0482">Metalloprotease</keyword>
<sequence length="890" mass="102436">MNSKFLVVIAIGWSMFSCNPRKGSVDSGDVKVDVTTTEPEKNEPAVQPVYNPSETRVNDLLHTKLKVSFDWANRQLIGVATLTLTPYARPVDSLILDAKAMDINSVTLGDGTSKMKDLDYKYDGWSLRIKLPKQYVRGEEYSVTIRYIANPEEVEQQGSAAIVEAKGLYFINHDGSNPKKHMEIWTQGETESSSTWFPTIDSPNEKTTEEIYITVKDKYTTLSNGLLMDSKQNNDGTRTDHWKLDQPHAPYLFMMAVGEFEVVKDEWTRSDSSTMEVNYYVEEKYAPYAKDIFGKTPKMIGYFSDLLGVEYPWPKYSQIVVRDYVSGAMENTTATIHGDFLYKTKRELIDDNNESIIAHELFHHWFGDLVTCESWANLPLNESFANYSQYLWDEYEYGRMEADMNAYEEMDGYFLSAQQGGHVDMIRFDYESKEDMFDGHSYNKGGRILHMLRTYLGDEIFFRALKNYLQENAYTSTEIHELRMQFEKASGEDLNWFFNQWFLASGHPVVSINQSYDEISQELVVSISQKQDLEEWPLYQLPIDIDIYINGKVRRERVWVKDEINEFSFKADRAPDLVNVDATKTTLWKKTDIKDTEQWIYQLNNAPLWLDKKEAFDKIEKSNNPDAMDAVMKSLNHDFYDVRLMAINSLDATLKNRPEEVKKALISMLAKEKHPAVRAEIIEFLGKNYQDLSQLNPIFEKGLKDESLQVVAASLKAYAKHNGEKGLAKAKTYESEESAKVQLAVADIYANYGTPAEKDFFTQNYGEMSGFNKFTFLSHYFTFLKNQDDKTTAEGIKVFVNVIESDGLWYERLAGYQLLNGLQGHFEKRANQIDNEMASLEKDGSLSETDKIELDKAKQFCLSQKSQISGKLETLKSKEKDPNILQYMPK</sequence>
<dbReference type="Proteomes" id="UP000683507">
    <property type="component" value="Chromosome"/>
</dbReference>
<evidence type="ECO:0000313" key="14">
    <source>
        <dbReference type="EMBL" id="CAG5086222.1"/>
    </source>
</evidence>
<dbReference type="GO" id="GO:0042277">
    <property type="term" value="F:peptide binding"/>
    <property type="evidence" value="ECO:0007669"/>
    <property type="project" value="TreeGrafter"/>
</dbReference>
<evidence type="ECO:0000256" key="2">
    <source>
        <dbReference type="ARBA" id="ARBA00001947"/>
    </source>
</evidence>
<dbReference type="GO" id="GO:0016020">
    <property type="term" value="C:membrane"/>
    <property type="evidence" value="ECO:0007669"/>
    <property type="project" value="TreeGrafter"/>
</dbReference>
<dbReference type="Pfam" id="PF13646">
    <property type="entry name" value="HEAT_2"/>
    <property type="match status" value="1"/>
</dbReference>
<dbReference type="Pfam" id="PF17900">
    <property type="entry name" value="Peptidase_M1_N"/>
    <property type="match status" value="1"/>
</dbReference>
<dbReference type="GO" id="GO:0016285">
    <property type="term" value="F:alanyl aminopeptidase activity"/>
    <property type="evidence" value="ECO:0007669"/>
    <property type="project" value="UniProtKB-EC"/>
</dbReference>
<reference evidence="14" key="1">
    <citation type="submission" date="2021-04" db="EMBL/GenBank/DDBJ databases">
        <authorList>
            <person name="Rodrigo-Torres L."/>
            <person name="Arahal R. D."/>
            <person name="Lucena T."/>
        </authorList>
    </citation>
    <scope>NUCLEOTIDE SEQUENCE</scope>
    <source>
        <strain evidence="14">AS29M-1</strain>
    </source>
</reference>